<name>A0A6C2YS26_9BACT</name>
<gene>
    <name evidence="1" type="ORF">GMBLW1_50320</name>
</gene>
<proteinExistence type="predicted"/>
<dbReference type="RefSeq" id="WP_162659281.1">
    <property type="nucleotide sequence ID" value="NZ_LR593887.1"/>
</dbReference>
<dbReference type="AlphaFoldDB" id="A0A6C2YS26"/>
<keyword evidence="2" id="KW-1185">Reference proteome</keyword>
<dbReference type="Proteomes" id="UP000464378">
    <property type="component" value="Chromosome"/>
</dbReference>
<protein>
    <submittedName>
        <fullName evidence="1">Uncharacterized protein</fullName>
    </submittedName>
</protein>
<dbReference type="EMBL" id="LR593887">
    <property type="protein sequence ID" value="VTS05687.1"/>
    <property type="molecule type" value="Genomic_DNA"/>
</dbReference>
<evidence type="ECO:0000313" key="2">
    <source>
        <dbReference type="Proteomes" id="UP000464378"/>
    </source>
</evidence>
<dbReference type="KEGG" id="tim:GMBLW1_50320"/>
<organism evidence="1">
    <name type="scientific">Tuwongella immobilis</name>
    <dbReference type="NCBI Taxonomy" id="692036"/>
    <lineage>
        <taxon>Bacteria</taxon>
        <taxon>Pseudomonadati</taxon>
        <taxon>Planctomycetota</taxon>
        <taxon>Planctomycetia</taxon>
        <taxon>Gemmatales</taxon>
        <taxon>Gemmataceae</taxon>
        <taxon>Tuwongella</taxon>
    </lineage>
</organism>
<sequence>MSNRPTAPMSYSRRAPQASPNLLQEALQAKRQVIRQLVEGELPLLEAAAQFQAITTQLGTPIEATLGLAPTIDQESICRTVIGWVHLCLSDRPEHAEAISCRLESELQQHLSQAGSLQLPCMRA</sequence>
<dbReference type="InParanoid" id="A0A6C2YS26"/>
<dbReference type="EMBL" id="LR586016">
    <property type="protein sequence ID" value="VIP04161.1"/>
    <property type="molecule type" value="Genomic_DNA"/>
</dbReference>
<accession>A0A6C2YS26</accession>
<reference evidence="1" key="1">
    <citation type="submission" date="2019-04" db="EMBL/GenBank/DDBJ databases">
        <authorList>
            <consortium name="Science for Life Laboratories"/>
        </authorList>
    </citation>
    <scope>NUCLEOTIDE SEQUENCE</scope>
    <source>
        <strain evidence="1">MBLW1</strain>
    </source>
</reference>
<evidence type="ECO:0000313" key="1">
    <source>
        <dbReference type="EMBL" id="VIP04161.1"/>
    </source>
</evidence>